<comment type="caution">
    <text evidence="2">The sequence shown here is derived from an EMBL/GenBank/DDBJ whole genome shotgun (WGS) entry which is preliminary data.</text>
</comment>
<reference evidence="2" key="1">
    <citation type="submission" date="2021-02" db="EMBL/GenBank/DDBJ databases">
        <authorList>
            <person name="Nowell W R."/>
        </authorList>
    </citation>
    <scope>NUCLEOTIDE SEQUENCE</scope>
</reference>
<evidence type="ECO:0000313" key="2">
    <source>
        <dbReference type="EMBL" id="CAF1566641.1"/>
    </source>
</evidence>
<sequence>VNQRQQPYRSETSKEKTAVYHYPSVH</sequence>
<evidence type="ECO:0000313" key="3">
    <source>
        <dbReference type="Proteomes" id="UP000663852"/>
    </source>
</evidence>
<name>A0A815Y6A3_ADIRI</name>
<organism evidence="2 3">
    <name type="scientific">Adineta ricciae</name>
    <name type="common">Rotifer</name>
    <dbReference type="NCBI Taxonomy" id="249248"/>
    <lineage>
        <taxon>Eukaryota</taxon>
        <taxon>Metazoa</taxon>
        <taxon>Spiralia</taxon>
        <taxon>Gnathifera</taxon>
        <taxon>Rotifera</taxon>
        <taxon>Eurotatoria</taxon>
        <taxon>Bdelloidea</taxon>
        <taxon>Adinetida</taxon>
        <taxon>Adinetidae</taxon>
        <taxon>Adineta</taxon>
    </lineage>
</organism>
<dbReference type="AlphaFoldDB" id="A0A815Y6A3"/>
<feature type="compositionally biased region" description="Polar residues" evidence="1">
    <location>
        <begin position="1"/>
        <end position="10"/>
    </location>
</feature>
<feature type="region of interest" description="Disordered" evidence="1">
    <location>
        <begin position="1"/>
        <end position="26"/>
    </location>
</feature>
<dbReference type="EMBL" id="CAJNOJ010004193">
    <property type="protein sequence ID" value="CAF1566641.1"/>
    <property type="molecule type" value="Genomic_DNA"/>
</dbReference>
<gene>
    <name evidence="2" type="ORF">EDS130_LOCUS46836</name>
</gene>
<accession>A0A815Y6A3</accession>
<feature type="non-terminal residue" evidence="2">
    <location>
        <position position="1"/>
    </location>
</feature>
<protein>
    <submittedName>
        <fullName evidence="2">Uncharacterized protein</fullName>
    </submittedName>
</protein>
<proteinExistence type="predicted"/>
<dbReference type="Proteomes" id="UP000663852">
    <property type="component" value="Unassembled WGS sequence"/>
</dbReference>
<evidence type="ECO:0000256" key="1">
    <source>
        <dbReference type="SAM" id="MobiDB-lite"/>
    </source>
</evidence>